<dbReference type="EMBL" id="CAJVQB010028427">
    <property type="protein sequence ID" value="CAG8812350.1"/>
    <property type="molecule type" value="Genomic_DNA"/>
</dbReference>
<evidence type="ECO:0000313" key="2">
    <source>
        <dbReference type="Proteomes" id="UP000789901"/>
    </source>
</evidence>
<comment type="caution">
    <text evidence="1">The sequence shown here is derived from an EMBL/GenBank/DDBJ whole genome shotgun (WGS) entry which is preliminary data.</text>
</comment>
<evidence type="ECO:0000313" key="1">
    <source>
        <dbReference type="EMBL" id="CAG8812350.1"/>
    </source>
</evidence>
<protein>
    <submittedName>
        <fullName evidence="1">38719_t:CDS:1</fullName>
    </submittedName>
</protein>
<reference evidence="1 2" key="1">
    <citation type="submission" date="2021-06" db="EMBL/GenBank/DDBJ databases">
        <authorList>
            <person name="Kallberg Y."/>
            <person name="Tangrot J."/>
            <person name="Rosling A."/>
        </authorList>
    </citation>
    <scope>NUCLEOTIDE SEQUENCE [LARGE SCALE GENOMIC DNA]</scope>
    <source>
        <strain evidence="1 2">120-4 pot B 10/14</strain>
    </source>
</reference>
<accession>A0ABN7W3D7</accession>
<sequence length="120" mass="14308">SKSATSTFRQFSKVDKKSNRTKWCLDQAFKENWEDYQNLLWSNLRARILKELCKEEISKEIIMQYSKMKELNQIWEVIEDAIIKVGKKVLSSKDIKNELEKQNSRLKECKDLKQLSYLVS</sequence>
<name>A0ABN7W3D7_GIGMA</name>
<proteinExistence type="predicted"/>
<keyword evidence="2" id="KW-1185">Reference proteome</keyword>
<dbReference type="Proteomes" id="UP000789901">
    <property type="component" value="Unassembled WGS sequence"/>
</dbReference>
<feature type="non-terminal residue" evidence="1">
    <location>
        <position position="1"/>
    </location>
</feature>
<gene>
    <name evidence="1" type="ORF">GMARGA_LOCUS25549</name>
</gene>
<organism evidence="1 2">
    <name type="scientific">Gigaspora margarita</name>
    <dbReference type="NCBI Taxonomy" id="4874"/>
    <lineage>
        <taxon>Eukaryota</taxon>
        <taxon>Fungi</taxon>
        <taxon>Fungi incertae sedis</taxon>
        <taxon>Mucoromycota</taxon>
        <taxon>Glomeromycotina</taxon>
        <taxon>Glomeromycetes</taxon>
        <taxon>Diversisporales</taxon>
        <taxon>Gigasporaceae</taxon>
        <taxon>Gigaspora</taxon>
    </lineage>
</organism>